<dbReference type="EMBL" id="CAMGYJ010000003">
    <property type="protein sequence ID" value="CAI0394083.1"/>
    <property type="molecule type" value="Genomic_DNA"/>
</dbReference>
<gene>
    <name evidence="2" type="ORF">LITE_LOCUS8193</name>
</gene>
<dbReference type="GO" id="GO:0005829">
    <property type="term" value="C:cytosol"/>
    <property type="evidence" value="ECO:0007669"/>
    <property type="project" value="TreeGrafter"/>
</dbReference>
<evidence type="ECO:0000256" key="1">
    <source>
        <dbReference type="SAM" id="MobiDB-lite"/>
    </source>
</evidence>
<dbReference type="AlphaFoldDB" id="A0AAV0I9Y6"/>
<feature type="region of interest" description="Disordered" evidence="1">
    <location>
        <begin position="91"/>
        <end position="113"/>
    </location>
</feature>
<dbReference type="InterPro" id="IPR001830">
    <property type="entry name" value="Glyco_trans_20"/>
</dbReference>
<organism evidence="2 3">
    <name type="scientific">Linum tenue</name>
    <dbReference type="NCBI Taxonomy" id="586396"/>
    <lineage>
        <taxon>Eukaryota</taxon>
        <taxon>Viridiplantae</taxon>
        <taxon>Streptophyta</taxon>
        <taxon>Embryophyta</taxon>
        <taxon>Tracheophyta</taxon>
        <taxon>Spermatophyta</taxon>
        <taxon>Magnoliopsida</taxon>
        <taxon>eudicotyledons</taxon>
        <taxon>Gunneridae</taxon>
        <taxon>Pentapetalae</taxon>
        <taxon>rosids</taxon>
        <taxon>fabids</taxon>
        <taxon>Malpighiales</taxon>
        <taxon>Linaceae</taxon>
        <taxon>Linum</taxon>
    </lineage>
</organism>
<dbReference type="PANTHER" id="PTHR10788">
    <property type="entry name" value="TREHALOSE-6-PHOSPHATE SYNTHASE"/>
    <property type="match status" value="1"/>
</dbReference>
<evidence type="ECO:0000313" key="3">
    <source>
        <dbReference type="Proteomes" id="UP001154282"/>
    </source>
</evidence>
<keyword evidence="3" id="KW-1185">Reference proteome</keyword>
<dbReference type="PANTHER" id="PTHR10788:SF46">
    <property type="entry name" value="ALPHA,ALPHA-TREHALOSE-PHOSPHATE SYNTHASE [UDP-FORMING] 11-RELATED"/>
    <property type="match status" value="1"/>
</dbReference>
<protein>
    <submittedName>
        <fullName evidence="2">Uncharacterized protein</fullName>
    </submittedName>
</protein>
<reference evidence="2" key="1">
    <citation type="submission" date="2022-08" db="EMBL/GenBank/DDBJ databases">
        <authorList>
            <person name="Gutierrez-Valencia J."/>
        </authorList>
    </citation>
    <scope>NUCLEOTIDE SEQUENCE</scope>
</reference>
<dbReference type="GO" id="GO:0004805">
    <property type="term" value="F:trehalose-phosphatase activity"/>
    <property type="evidence" value="ECO:0007669"/>
    <property type="project" value="TreeGrafter"/>
</dbReference>
<accession>A0AAV0I9Y6</accession>
<evidence type="ECO:0000313" key="2">
    <source>
        <dbReference type="EMBL" id="CAI0394083.1"/>
    </source>
</evidence>
<name>A0AAV0I9Y6_9ROSI</name>
<dbReference type="GO" id="GO:0005992">
    <property type="term" value="P:trehalose biosynthetic process"/>
    <property type="evidence" value="ECO:0007669"/>
    <property type="project" value="InterPro"/>
</dbReference>
<proteinExistence type="predicted"/>
<comment type="caution">
    <text evidence="2">The sequence shown here is derived from an EMBL/GenBank/DDBJ whole genome shotgun (WGS) entry which is preliminary data.</text>
</comment>
<sequence length="113" mass="13068">MRHEKHYKYISSHDVAYWARSFDQDLERACRDHYNKRYWGVGFGLGFRIVALGPSFRKLEIEPILTAYRKTSSSSSRLVLLDYDGTMTPQASVDKSPSDEKLGISAEHGYFTR</sequence>
<dbReference type="Proteomes" id="UP001154282">
    <property type="component" value="Unassembled WGS sequence"/>
</dbReference>